<evidence type="ECO:0000313" key="2">
    <source>
        <dbReference type="Proteomes" id="UP001183585"/>
    </source>
</evidence>
<keyword evidence="2" id="KW-1185">Reference proteome</keyword>
<reference evidence="1 2" key="1">
    <citation type="submission" date="2023-07" db="EMBL/GenBank/DDBJ databases">
        <title>Sequencing the genomes of 1000 actinobacteria strains.</title>
        <authorList>
            <person name="Klenk H.-P."/>
        </authorList>
    </citation>
    <scope>NUCLEOTIDE SEQUENCE [LARGE SCALE GENOMIC DNA]</scope>
    <source>
        <strain evidence="1 2">DSM 45554</strain>
    </source>
</reference>
<gene>
    <name evidence="1" type="ORF">J2S48_005165</name>
</gene>
<sequence>MQGRAADLCRPHKAVLVVALVLGALGTELVAALRMETGSTVPGAGERAPARA</sequence>
<dbReference type="RefSeq" id="WP_274996586.1">
    <property type="nucleotide sequence ID" value="NZ_JAJQQP010000013.1"/>
</dbReference>
<protein>
    <submittedName>
        <fullName evidence="1">Uncharacterized protein</fullName>
    </submittedName>
</protein>
<proteinExistence type="predicted"/>
<comment type="caution">
    <text evidence="1">The sequence shown here is derived from an EMBL/GenBank/DDBJ whole genome shotgun (WGS) entry which is preliminary data.</text>
</comment>
<dbReference type="EMBL" id="JAVDYE010000001">
    <property type="protein sequence ID" value="MDR7385650.1"/>
    <property type="molecule type" value="Genomic_DNA"/>
</dbReference>
<evidence type="ECO:0000313" key="1">
    <source>
        <dbReference type="EMBL" id="MDR7385650.1"/>
    </source>
</evidence>
<accession>A0ABU2CWE9</accession>
<name>A0ABU2CWE9_9MICO</name>
<dbReference type="Proteomes" id="UP001183585">
    <property type="component" value="Unassembled WGS sequence"/>
</dbReference>
<organism evidence="1 2">
    <name type="scientific">Promicromonospora iranensis</name>
    <dbReference type="NCBI Taxonomy" id="1105144"/>
    <lineage>
        <taxon>Bacteria</taxon>
        <taxon>Bacillati</taxon>
        <taxon>Actinomycetota</taxon>
        <taxon>Actinomycetes</taxon>
        <taxon>Micrococcales</taxon>
        <taxon>Promicromonosporaceae</taxon>
        <taxon>Promicromonospora</taxon>
    </lineage>
</organism>